<dbReference type="AlphaFoldDB" id="A0A9N9ANK6"/>
<comment type="caution">
    <text evidence="1">The sequence shown here is derived from an EMBL/GenBank/DDBJ whole genome shotgun (WGS) entry which is preliminary data.</text>
</comment>
<reference evidence="1" key="1">
    <citation type="submission" date="2021-06" db="EMBL/GenBank/DDBJ databases">
        <authorList>
            <person name="Kallberg Y."/>
            <person name="Tangrot J."/>
            <person name="Rosling A."/>
        </authorList>
    </citation>
    <scope>NUCLEOTIDE SEQUENCE</scope>
    <source>
        <strain evidence="1">UK204</strain>
    </source>
</reference>
<dbReference type="Proteomes" id="UP000789570">
    <property type="component" value="Unassembled WGS sequence"/>
</dbReference>
<keyword evidence="2" id="KW-1185">Reference proteome</keyword>
<organism evidence="1 2">
    <name type="scientific">Funneliformis caledonium</name>
    <dbReference type="NCBI Taxonomy" id="1117310"/>
    <lineage>
        <taxon>Eukaryota</taxon>
        <taxon>Fungi</taxon>
        <taxon>Fungi incertae sedis</taxon>
        <taxon>Mucoromycota</taxon>
        <taxon>Glomeromycotina</taxon>
        <taxon>Glomeromycetes</taxon>
        <taxon>Glomerales</taxon>
        <taxon>Glomeraceae</taxon>
        <taxon>Funneliformis</taxon>
    </lineage>
</organism>
<protein>
    <submittedName>
        <fullName evidence="1">6535_t:CDS:1</fullName>
    </submittedName>
</protein>
<name>A0A9N9ANK6_9GLOM</name>
<proteinExistence type="predicted"/>
<gene>
    <name evidence="1" type="ORF">FCALED_LOCUS5335</name>
</gene>
<dbReference type="EMBL" id="CAJVPQ010001143">
    <property type="protein sequence ID" value="CAG8534477.1"/>
    <property type="molecule type" value="Genomic_DNA"/>
</dbReference>
<evidence type="ECO:0000313" key="1">
    <source>
        <dbReference type="EMBL" id="CAG8534477.1"/>
    </source>
</evidence>
<evidence type="ECO:0000313" key="2">
    <source>
        <dbReference type="Proteomes" id="UP000789570"/>
    </source>
</evidence>
<accession>A0A9N9ANK6</accession>
<dbReference type="OrthoDB" id="2388208at2759"/>
<sequence>MKNDEAIRKEYESLNMWLNADVPEKVKNKRLKVNDKDNRAIFKKVRVVQYNISYGTQTQAQTQNSNNIVKEEQAVSTNDKKSQEIDIRNWEVKKKEEEILIHPSFSRISQKFSFSSSKQGSYVESILEHVERALLIPCKHLKYIPFNIVKEFAVKCHPPRNIDFSDADLLCLLNFIIKNVSLFMIPNPDQTLFHGEYKLKPLDILKSFKTEARNHHAHGITQIEGGATKNFKDCRLCH</sequence>